<dbReference type="AlphaFoldDB" id="A0A3R9X1Y8"/>
<name>A0A3R9X1Y8_9CREN</name>
<reference evidence="1 2" key="1">
    <citation type="submission" date="2018-10" db="EMBL/GenBank/DDBJ databases">
        <title>Co-occurring genomic capacity for anaerobic methane metabolism and dissimilatory sulfite reduction discovered in the Korarchaeota.</title>
        <authorList>
            <person name="Mckay L.J."/>
            <person name="Dlakic M."/>
            <person name="Fields M.W."/>
            <person name="Delmont T.O."/>
            <person name="Eren A.M."/>
            <person name="Jay Z.J."/>
            <person name="Klingelsmith K.B."/>
            <person name="Rusch D.B."/>
            <person name="Inskeep W.P."/>
        </authorList>
    </citation>
    <scope>NUCLEOTIDE SEQUENCE [LARGE SCALE GENOMIC DNA]</scope>
    <source>
        <strain evidence="1 2">MDKW</strain>
    </source>
</reference>
<keyword evidence="2" id="KW-1185">Reference proteome</keyword>
<sequence>MPSPEAITPPIPQPTPEQKAFAEALSDVLVKAQELAFELATLNCRLAPNCPLVKKSRELIVELKKMIEIGKKMSRTAPATPTQ</sequence>
<dbReference type="EMBL" id="RCOS01000121">
    <property type="protein sequence ID" value="RSN73377.1"/>
    <property type="molecule type" value="Genomic_DNA"/>
</dbReference>
<organism evidence="1 2">
    <name type="scientific">Candidatus Methanodesulfokora washburnensis</name>
    <dbReference type="NCBI Taxonomy" id="2478471"/>
    <lineage>
        <taxon>Archaea</taxon>
        <taxon>Thermoproteota</taxon>
        <taxon>Candidatus Korarchaeia</taxon>
        <taxon>Candidatus Korarchaeia incertae sedis</taxon>
        <taxon>Candidatus Methanodesulfokora</taxon>
    </lineage>
</organism>
<proteinExistence type="predicted"/>
<dbReference type="RefSeq" id="WP_125671958.1">
    <property type="nucleotide sequence ID" value="NZ_RCOS01000121.1"/>
</dbReference>
<dbReference type="Proteomes" id="UP000277582">
    <property type="component" value="Unassembled WGS sequence"/>
</dbReference>
<comment type="caution">
    <text evidence="1">The sequence shown here is derived from an EMBL/GenBank/DDBJ whole genome shotgun (WGS) entry which is preliminary data.</text>
</comment>
<evidence type="ECO:0000313" key="2">
    <source>
        <dbReference type="Proteomes" id="UP000277582"/>
    </source>
</evidence>
<protein>
    <submittedName>
        <fullName evidence="1">Uncharacterized protein</fullName>
    </submittedName>
</protein>
<evidence type="ECO:0000313" key="1">
    <source>
        <dbReference type="EMBL" id="RSN73377.1"/>
    </source>
</evidence>
<gene>
    <name evidence="1" type="ORF">D6D85_10695</name>
</gene>
<accession>A0A3R9X1Y8</accession>